<name>A0AAE0EVI4_9CHLO</name>
<dbReference type="PANTHER" id="PTHR22754">
    <property type="entry name" value="DISCO-INTERACTING PROTEIN 2 DIP2 -RELATED"/>
    <property type="match status" value="1"/>
</dbReference>
<keyword evidence="2" id="KW-0597">Phosphoprotein</keyword>
<dbReference type="InterPro" id="IPR000873">
    <property type="entry name" value="AMP-dep_synth/lig_dom"/>
</dbReference>
<dbReference type="Pfam" id="PF00144">
    <property type="entry name" value="Beta-lactamase"/>
    <property type="match status" value="1"/>
</dbReference>
<dbReference type="PROSITE" id="PS00012">
    <property type="entry name" value="PHOSPHOPANTETHEINE"/>
    <property type="match status" value="1"/>
</dbReference>
<dbReference type="InterPro" id="IPR036736">
    <property type="entry name" value="ACP-like_sf"/>
</dbReference>
<keyword evidence="6" id="KW-1185">Reference proteome</keyword>
<evidence type="ECO:0000313" key="5">
    <source>
        <dbReference type="EMBL" id="KAK3241749.1"/>
    </source>
</evidence>
<evidence type="ECO:0000256" key="3">
    <source>
        <dbReference type="SAM" id="MobiDB-lite"/>
    </source>
</evidence>
<feature type="region of interest" description="Disordered" evidence="3">
    <location>
        <begin position="1131"/>
        <end position="1151"/>
    </location>
</feature>
<feature type="domain" description="Carrier" evidence="4">
    <location>
        <begin position="1148"/>
        <end position="1224"/>
    </location>
</feature>
<sequence>MPLTLASALERHAQEDNPPNSSQIVYVTNGVSVGVSHAALLGDATRMLRALHSAGVKKGDGVVLVVENLRVHHQIFWGCVLGGVIPVTLPVPNVYDHQNAAVAKLIHTYRILSQTQTTVLISDTALSSERLASLTTPRMLSLSFTDLVSGSPKSEEGDRIDILPSDVAFYQLTSGSTGCPKVIQEKHEGVISHVANTQRKLGYTAEWVFLNWLPFDHVVPLLNFHCAAVLVGCTEIQMPTSEVLADPLLWLDALERFQVSYSWSPNFGFNSVARACAERGARRKWDLSSVRVLMNAGEQVTDTVCRAFLDATGLECRVLVPAFGMAETCTCITYNCEFSAKDGLRGTHVIDKGSLHARLEEVPGAAGAGRDVDSAKFVDLGAPCDGVELRICGSDDAVLPEMRIGRLQVRGAITTPGYLSNPGANAELLQAGGWLETGDLGYLCEGRLFLTGRAKEQIVIRGANIYCYEIEDCIASRVAGVRPSFVAVTSTYSASLGTEELLLFFTPVDETGLLGPKRSDVEVTHLRQLIGELMACVSRNFGIAVAQAVPVSQANFRKTTGGKIQRRQFKVEYEGGQHDGIIQALQEPAAGGAGPRSTGGEGDLAVHRQVWVSSNDTGGHGDLEKAALPSAVLVLDLQDRTVSAALGRLGVAVTTVTLPEWPPSEAQIYAVWEAVGAALSPAHHPQIEGVVFGWPLTALQGSAEGAMPAESDLASWLLHQLAGLADCLNAPPLAARTATGPEGAVKGSNSLWLWVLTHAAVVLPHDTGPQHYVGMQIGAPIIGAAHALLSECPRLELVRHADLELSDTAMIDEALRQLLCGACAPCGRTQQLAWRGEQWWRAELEWMGTSAQPDDPSGAVGSELHDLALAAPGRLYVVTGGLGGVGLELGRMLLQAGKNRLLIIGRCSESEAERRLASAEMAEAYQSGRLLYIISDLDSVDTLTNILYEAVAWAGLKLGGVFHLAGVFASVPLAEIDLVRCRDNLFAKVDGSINLHLAVTALCARTMPRADDEPQAAANHTDLGEVEFVHFGSAVAFTGGFGRALYAAACAFQWTFAEWQRRQGLSRARTLGWCQWQGAGMGAFTPSPGQAFDAAEPGRLLRQLRAECLGPPRDVLVGLREHHPAVAAHLPSDMRPRGVEDEPGTSGEDGDDVERALRKIWSHILEVVAPRPGVRFMSAGGHSVAAVRMSAAIKEAFGVSLPPGELFNSDPTLAEMGARIQGLQRGDAARSEGDLATAASDGERDIQAQPSGHGFDEAALDTLLSSLVIGNTSSTSKYKCHGAVVYAYRHGQVLHKAWGSADVAGRQPMSTSNILRMESLTMFVVGALMEILMDEGYFGLDDLVADWLPAFGEKRYVAFSIKKEDYFKLPASPEVKGAVLHPIRKEVHYYGKMPVSRQLTVQDCLAEATGLPYFLWSCPFGGFGNVKYHLGYALVLEAFPQWRDAGGHPGRISHSMTLEDYVNCVARLPHITEPGSFEYGQGMTIASRIAEVAWERRHGAFKPFSSILRERLLHPLGMRDSFYFTADPSQAARVVDLLYSYSAQEHALRIPSHAHGHYHTEQATHAPGGTLTLGSRSAPAPPRPRRALPMPPTGPCVPIHPGVTEVGCTLPCCR</sequence>
<gene>
    <name evidence="5" type="ORF">CYMTET_48513</name>
</gene>
<evidence type="ECO:0000259" key="4">
    <source>
        <dbReference type="PROSITE" id="PS50075"/>
    </source>
</evidence>
<dbReference type="GO" id="GO:0031177">
    <property type="term" value="F:phosphopantetheine binding"/>
    <property type="evidence" value="ECO:0007669"/>
    <property type="project" value="InterPro"/>
</dbReference>
<dbReference type="InterPro" id="IPR036291">
    <property type="entry name" value="NAD(P)-bd_dom_sf"/>
</dbReference>
<evidence type="ECO:0000256" key="2">
    <source>
        <dbReference type="ARBA" id="ARBA00022553"/>
    </source>
</evidence>
<dbReference type="Pfam" id="PF08659">
    <property type="entry name" value="KR"/>
    <property type="match status" value="2"/>
</dbReference>
<dbReference type="InterPro" id="IPR057326">
    <property type="entry name" value="KR_dom"/>
</dbReference>
<dbReference type="PROSITE" id="PS50075">
    <property type="entry name" value="CARRIER"/>
    <property type="match status" value="1"/>
</dbReference>
<dbReference type="Pfam" id="PF00550">
    <property type="entry name" value="PP-binding"/>
    <property type="match status" value="1"/>
</dbReference>
<dbReference type="Gene3D" id="3.40.710.10">
    <property type="entry name" value="DD-peptidase/beta-lactamase superfamily"/>
    <property type="match status" value="1"/>
</dbReference>
<dbReference type="InterPro" id="IPR009081">
    <property type="entry name" value="PP-bd_ACP"/>
</dbReference>
<reference evidence="5 6" key="1">
    <citation type="journal article" date="2015" name="Genome Biol. Evol.">
        <title>Comparative Genomics of a Bacterivorous Green Alga Reveals Evolutionary Causalities and Consequences of Phago-Mixotrophic Mode of Nutrition.</title>
        <authorList>
            <person name="Burns J.A."/>
            <person name="Paasch A."/>
            <person name="Narechania A."/>
            <person name="Kim E."/>
        </authorList>
    </citation>
    <scope>NUCLEOTIDE SEQUENCE [LARGE SCALE GENOMIC DNA]</scope>
    <source>
        <strain evidence="5 6">PLY_AMNH</strain>
    </source>
</reference>
<dbReference type="PROSITE" id="PS00455">
    <property type="entry name" value="AMP_BINDING"/>
    <property type="match status" value="1"/>
</dbReference>
<dbReference type="Gene3D" id="3.40.50.12780">
    <property type="entry name" value="N-terminal domain of ligase-like"/>
    <property type="match status" value="1"/>
</dbReference>
<dbReference type="Pfam" id="PF00501">
    <property type="entry name" value="AMP-binding"/>
    <property type="match status" value="1"/>
</dbReference>
<dbReference type="Gene3D" id="1.10.1200.10">
    <property type="entry name" value="ACP-like"/>
    <property type="match status" value="1"/>
</dbReference>
<proteinExistence type="predicted"/>
<dbReference type="Gene3D" id="3.30.300.30">
    <property type="match status" value="1"/>
</dbReference>
<dbReference type="SUPFAM" id="SSF51735">
    <property type="entry name" value="NAD(P)-binding Rossmann-fold domains"/>
    <property type="match status" value="1"/>
</dbReference>
<dbReference type="InterPro" id="IPR013968">
    <property type="entry name" value="PKS_KR"/>
</dbReference>
<evidence type="ECO:0000256" key="1">
    <source>
        <dbReference type="ARBA" id="ARBA00022450"/>
    </source>
</evidence>
<dbReference type="SMART" id="SM00823">
    <property type="entry name" value="PKS_PP"/>
    <property type="match status" value="1"/>
</dbReference>
<dbReference type="InterPro" id="IPR020806">
    <property type="entry name" value="PKS_PP-bd"/>
</dbReference>
<dbReference type="SUPFAM" id="SSF56601">
    <property type="entry name" value="beta-lactamase/transpeptidase-like"/>
    <property type="match status" value="1"/>
</dbReference>
<organism evidence="5 6">
    <name type="scientific">Cymbomonas tetramitiformis</name>
    <dbReference type="NCBI Taxonomy" id="36881"/>
    <lineage>
        <taxon>Eukaryota</taxon>
        <taxon>Viridiplantae</taxon>
        <taxon>Chlorophyta</taxon>
        <taxon>Pyramimonadophyceae</taxon>
        <taxon>Pyramimonadales</taxon>
        <taxon>Pyramimonadaceae</taxon>
        <taxon>Cymbomonas</taxon>
    </lineage>
</organism>
<dbReference type="SMART" id="SM00822">
    <property type="entry name" value="PKS_KR"/>
    <property type="match status" value="1"/>
</dbReference>
<dbReference type="EMBL" id="LGRX02033320">
    <property type="protein sequence ID" value="KAK3241749.1"/>
    <property type="molecule type" value="Genomic_DNA"/>
</dbReference>
<dbReference type="InterPro" id="IPR001466">
    <property type="entry name" value="Beta-lactam-related"/>
</dbReference>
<protein>
    <recommendedName>
        <fullName evidence="4">Carrier domain-containing protein</fullName>
    </recommendedName>
</protein>
<comment type="caution">
    <text evidence="5">The sequence shown here is derived from an EMBL/GenBank/DDBJ whole genome shotgun (WGS) entry which is preliminary data.</text>
</comment>
<accession>A0AAE0EVI4</accession>
<dbReference type="Proteomes" id="UP001190700">
    <property type="component" value="Unassembled WGS sequence"/>
</dbReference>
<feature type="region of interest" description="Disordered" evidence="3">
    <location>
        <begin position="1225"/>
        <end position="1245"/>
    </location>
</feature>
<dbReference type="SUPFAM" id="SSF47336">
    <property type="entry name" value="ACP-like"/>
    <property type="match status" value="1"/>
</dbReference>
<dbReference type="InterPro" id="IPR020845">
    <property type="entry name" value="AMP-binding_CS"/>
</dbReference>
<dbReference type="InterPro" id="IPR042099">
    <property type="entry name" value="ANL_N_sf"/>
</dbReference>
<feature type="region of interest" description="Disordered" evidence="3">
    <location>
        <begin position="1557"/>
        <end position="1592"/>
    </location>
</feature>
<dbReference type="Gene3D" id="3.40.50.720">
    <property type="entry name" value="NAD(P)-binding Rossmann-like Domain"/>
    <property type="match status" value="1"/>
</dbReference>
<dbReference type="InterPro" id="IPR045851">
    <property type="entry name" value="AMP-bd_C_sf"/>
</dbReference>
<dbReference type="PANTHER" id="PTHR22754:SF32">
    <property type="entry name" value="DISCO-INTERACTING PROTEIN 2"/>
    <property type="match status" value="1"/>
</dbReference>
<evidence type="ECO:0000313" key="6">
    <source>
        <dbReference type="Proteomes" id="UP001190700"/>
    </source>
</evidence>
<keyword evidence="1" id="KW-0596">Phosphopantetheine</keyword>
<dbReference type="InterPro" id="IPR006162">
    <property type="entry name" value="Ppantetheine_attach_site"/>
</dbReference>
<dbReference type="InterPro" id="IPR012338">
    <property type="entry name" value="Beta-lactam/transpept-like"/>
</dbReference>
<dbReference type="SUPFAM" id="SSF56801">
    <property type="entry name" value="Acetyl-CoA synthetase-like"/>
    <property type="match status" value="1"/>
</dbReference>